<dbReference type="PANTHER" id="PTHR16166:SF125">
    <property type="entry name" value="INTERMEMBRANE LIPID TRANSFER PROTEIN VPS13C"/>
    <property type="match status" value="1"/>
</dbReference>
<protein>
    <submittedName>
        <fullName evidence="2">Uncharacterized protein</fullName>
    </submittedName>
</protein>
<reference evidence="3" key="1">
    <citation type="submission" date="2018-06" db="EMBL/GenBank/DDBJ databases">
        <title>Genome assembly of Danube salmon.</title>
        <authorList>
            <person name="Macqueen D.J."/>
            <person name="Gundappa M.K."/>
        </authorList>
    </citation>
    <scope>NUCLEOTIDE SEQUENCE [LARGE SCALE GENOMIC DNA]</scope>
</reference>
<dbReference type="GO" id="GO:0007005">
    <property type="term" value="P:mitochondrion organization"/>
    <property type="evidence" value="ECO:0007669"/>
    <property type="project" value="TreeGrafter"/>
</dbReference>
<organism evidence="2 3">
    <name type="scientific">Hucho hucho</name>
    <name type="common">huchen</name>
    <dbReference type="NCBI Taxonomy" id="62062"/>
    <lineage>
        <taxon>Eukaryota</taxon>
        <taxon>Metazoa</taxon>
        <taxon>Chordata</taxon>
        <taxon>Craniata</taxon>
        <taxon>Vertebrata</taxon>
        <taxon>Euteleostomi</taxon>
        <taxon>Actinopterygii</taxon>
        <taxon>Neopterygii</taxon>
        <taxon>Teleostei</taxon>
        <taxon>Protacanthopterygii</taxon>
        <taxon>Salmoniformes</taxon>
        <taxon>Salmonidae</taxon>
        <taxon>Salmoninae</taxon>
        <taxon>Hucho</taxon>
    </lineage>
</organism>
<dbReference type="InterPro" id="IPR026847">
    <property type="entry name" value="VPS13"/>
</dbReference>
<evidence type="ECO:0000313" key="2">
    <source>
        <dbReference type="Ensembl" id="ENSHHUP00000013653.1"/>
    </source>
</evidence>
<keyword evidence="3" id="KW-1185">Reference proteome</keyword>
<accession>A0A4W5K8S0</accession>
<reference evidence="2" key="2">
    <citation type="submission" date="2025-08" db="UniProtKB">
        <authorList>
            <consortium name="Ensembl"/>
        </authorList>
    </citation>
    <scope>IDENTIFICATION</scope>
</reference>
<evidence type="ECO:0000313" key="3">
    <source>
        <dbReference type="Proteomes" id="UP000314982"/>
    </source>
</evidence>
<keyword evidence="1" id="KW-0812">Transmembrane</keyword>
<reference evidence="2" key="3">
    <citation type="submission" date="2025-09" db="UniProtKB">
        <authorList>
            <consortium name="Ensembl"/>
        </authorList>
    </citation>
    <scope>IDENTIFICATION</scope>
</reference>
<dbReference type="Proteomes" id="UP000314982">
    <property type="component" value="Unassembled WGS sequence"/>
</dbReference>
<sequence length="129" mass="14636">AHSNTHCQVDVCLWLVIHYLHYLTSIVLCAGLSHIIETRKILDLKIDLKPSYLLVPKSGFYHAKSDLMIIDFGSLQLVSVDQGNPQSLSPSFSSLEEIMDRAYEKYSLELRSVQVLYSKSGTHTHQGFR</sequence>
<dbReference type="GO" id="GO:0006623">
    <property type="term" value="P:protein targeting to vacuole"/>
    <property type="evidence" value="ECO:0007669"/>
    <property type="project" value="TreeGrafter"/>
</dbReference>
<name>A0A4W5K8S0_9TELE</name>
<feature type="transmembrane region" description="Helical" evidence="1">
    <location>
        <begin position="19"/>
        <end position="36"/>
    </location>
</feature>
<dbReference type="PANTHER" id="PTHR16166">
    <property type="entry name" value="VACUOLAR PROTEIN SORTING-ASSOCIATED PROTEIN VPS13"/>
    <property type="match status" value="1"/>
</dbReference>
<evidence type="ECO:0000256" key="1">
    <source>
        <dbReference type="SAM" id="Phobius"/>
    </source>
</evidence>
<proteinExistence type="predicted"/>
<dbReference type="GO" id="GO:0045053">
    <property type="term" value="P:protein retention in Golgi apparatus"/>
    <property type="evidence" value="ECO:0007669"/>
    <property type="project" value="TreeGrafter"/>
</dbReference>
<keyword evidence="1" id="KW-1133">Transmembrane helix</keyword>
<dbReference type="Ensembl" id="ENSHHUT00000014094.1">
    <property type="protein sequence ID" value="ENSHHUP00000013653.1"/>
    <property type="gene ID" value="ENSHHUG00000008412.1"/>
</dbReference>
<keyword evidence="1" id="KW-0472">Membrane</keyword>
<dbReference type="STRING" id="62062.ENSHHUP00000013653"/>
<dbReference type="AlphaFoldDB" id="A0A4W5K8S0"/>